<feature type="domain" description="EamA" evidence="2">
    <location>
        <begin position="180"/>
        <end position="322"/>
    </location>
</feature>
<keyword evidence="1" id="KW-0472">Membrane</keyword>
<keyword evidence="1" id="KW-1133">Transmembrane helix</keyword>
<feature type="transmembrane region" description="Helical" evidence="1">
    <location>
        <begin position="176"/>
        <end position="196"/>
    </location>
</feature>
<feature type="transmembrane region" description="Helical" evidence="1">
    <location>
        <begin position="100"/>
        <end position="117"/>
    </location>
</feature>
<comment type="caution">
    <text evidence="3">The sequence shown here is derived from an EMBL/GenBank/DDBJ whole genome shotgun (WGS) entry which is preliminary data.</text>
</comment>
<feature type="transmembrane region" description="Helical" evidence="1">
    <location>
        <begin position="152"/>
        <end position="170"/>
    </location>
</feature>
<feature type="transmembrane region" description="Helical" evidence="1">
    <location>
        <begin position="305"/>
        <end position="323"/>
    </location>
</feature>
<accession>A0A831TD72</accession>
<reference evidence="3" key="1">
    <citation type="journal article" date="2020" name="mSystems">
        <title>Genome- and Community-Level Interaction Insights into Carbon Utilization and Element Cycling Functions of Hydrothermarchaeota in Hydrothermal Sediment.</title>
        <authorList>
            <person name="Zhou Z."/>
            <person name="Liu Y."/>
            <person name="Xu W."/>
            <person name="Pan J."/>
            <person name="Luo Z.H."/>
            <person name="Li M."/>
        </authorList>
    </citation>
    <scope>NUCLEOTIDE SEQUENCE [LARGE SCALE GENOMIC DNA]</scope>
    <source>
        <strain evidence="3">SpSt-210</strain>
    </source>
</reference>
<dbReference type="InterPro" id="IPR000620">
    <property type="entry name" value="EamA_dom"/>
</dbReference>
<feature type="transmembrane region" description="Helical" evidence="1">
    <location>
        <begin position="208"/>
        <end position="233"/>
    </location>
</feature>
<gene>
    <name evidence="3" type="ORF">ENP34_00705</name>
</gene>
<evidence type="ECO:0000313" key="3">
    <source>
        <dbReference type="EMBL" id="HEG89960.1"/>
    </source>
</evidence>
<keyword evidence="1" id="KW-0812">Transmembrane</keyword>
<dbReference type="Gene3D" id="1.10.3730.20">
    <property type="match status" value="1"/>
</dbReference>
<proteinExistence type="predicted"/>
<dbReference type="PANTHER" id="PTHR22911">
    <property type="entry name" value="ACYL-MALONYL CONDENSING ENZYME-RELATED"/>
    <property type="match status" value="1"/>
</dbReference>
<evidence type="ECO:0000259" key="2">
    <source>
        <dbReference type="Pfam" id="PF00892"/>
    </source>
</evidence>
<evidence type="ECO:0000256" key="1">
    <source>
        <dbReference type="SAM" id="Phobius"/>
    </source>
</evidence>
<dbReference type="EMBL" id="DSIY01000016">
    <property type="protein sequence ID" value="HEG89960.1"/>
    <property type="molecule type" value="Genomic_DNA"/>
</dbReference>
<name>A0A831TD72_9BACT</name>
<feature type="transmembrane region" description="Helical" evidence="1">
    <location>
        <begin position="123"/>
        <end position="145"/>
    </location>
</feature>
<dbReference type="InterPro" id="IPR037185">
    <property type="entry name" value="EmrE-like"/>
</dbReference>
<dbReference type="PANTHER" id="PTHR22911:SF76">
    <property type="entry name" value="EAMA DOMAIN-CONTAINING PROTEIN"/>
    <property type="match status" value="1"/>
</dbReference>
<feature type="transmembrane region" description="Helical" evidence="1">
    <location>
        <begin position="68"/>
        <end position="88"/>
    </location>
</feature>
<dbReference type="SUPFAM" id="SSF103481">
    <property type="entry name" value="Multidrug resistance efflux transporter EmrE"/>
    <property type="match status" value="2"/>
</dbReference>
<dbReference type="AlphaFoldDB" id="A0A831TD72"/>
<feature type="domain" description="EamA" evidence="2">
    <location>
        <begin position="37"/>
        <end position="167"/>
    </location>
</feature>
<dbReference type="Pfam" id="PF00892">
    <property type="entry name" value="EamA"/>
    <property type="match status" value="2"/>
</dbReference>
<sequence>MIVYVMESSARGTGATMTDCGTASVIRPVAPERISLAGVVLALVAVLSVSTSAVFIRLAGQVSPYEIAFWRLVVASAVLAPAVWLTGAWPAVRAVGLRRFALYGAILSAHFITYNLGLRYAPVAHVLPLIYTSTIFIAILSAVVLREPLRRAQLAGIGVVIAGAGILAGFEPRFDPRVLLGDGFAVLSAITFALYSMVGRQQRQRVPLFGYAVGVYAMAALWTAPLAALAAWSAADPGIASPSRYSLQVVLSLLALGLIPNAVGHTLYNASVRRLNAAVANVLFTQEVTGAIVLAWLILGEAPTTNALVGAAVMLAGILVVLLR</sequence>
<feature type="transmembrane region" description="Helical" evidence="1">
    <location>
        <begin position="34"/>
        <end position="56"/>
    </location>
</feature>
<organism evidence="3">
    <name type="scientific">Thermorudis peleae</name>
    <dbReference type="NCBI Taxonomy" id="1382356"/>
    <lineage>
        <taxon>Bacteria</taxon>
        <taxon>Pseudomonadati</taxon>
        <taxon>Thermomicrobiota</taxon>
        <taxon>Thermomicrobia</taxon>
        <taxon>Thermomicrobia incertae sedis</taxon>
        <taxon>Thermorudis</taxon>
    </lineage>
</organism>
<protein>
    <submittedName>
        <fullName evidence="3">DMT family transporter</fullName>
    </submittedName>
</protein>
<feature type="transmembrane region" description="Helical" evidence="1">
    <location>
        <begin position="275"/>
        <end position="299"/>
    </location>
</feature>
<dbReference type="GO" id="GO:0016020">
    <property type="term" value="C:membrane"/>
    <property type="evidence" value="ECO:0007669"/>
    <property type="project" value="InterPro"/>
</dbReference>
<feature type="transmembrane region" description="Helical" evidence="1">
    <location>
        <begin position="245"/>
        <end position="263"/>
    </location>
</feature>